<dbReference type="Proteomes" id="UP000250078">
    <property type="component" value="Unassembled WGS sequence"/>
</dbReference>
<sequence length="74" mass="8213">TPLLLAVSNGYKAVVKLLLDSVSLNPKGFYNRIPLLIATERGHETVVKLLFKDGVDAKSKDKYGETPLWWVVEG</sequence>
<evidence type="ECO:0000313" key="1">
    <source>
        <dbReference type="EMBL" id="OCK88041.1"/>
    </source>
</evidence>
<organism evidence="1 2">
    <name type="scientific">Cenococcum geophilum 1.58</name>
    <dbReference type="NCBI Taxonomy" id="794803"/>
    <lineage>
        <taxon>Eukaryota</taxon>
        <taxon>Fungi</taxon>
        <taxon>Dikarya</taxon>
        <taxon>Ascomycota</taxon>
        <taxon>Pezizomycotina</taxon>
        <taxon>Dothideomycetes</taxon>
        <taxon>Pleosporomycetidae</taxon>
        <taxon>Gloniales</taxon>
        <taxon>Gloniaceae</taxon>
        <taxon>Cenococcum</taxon>
    </lineage>
</organism>
<name>A0ACC8ENZ6_9PEZI</name>
<dbReference type="EMBL" id="KV748250">
    <property type="protein sequence ID" value="OCK88041.1"/>
    <property type="molecule type" value="Genomic_DNA"/>
</dbReference>
<evidence type="ECO:0000313" key="2">
    <source>
        <dbReference type="Proteomes" id="UP000250078"/>
    </source>
</evidence>
<keyword evidence="2" id="KW-1185">Reference proteome</keyword>
<protein>
    <submittedName>
        <fullName evidence="1">Uncharacterized protein</fullName>
    </submittedName>
</protein>
<feature type="non-terminal residue" evidence="1">
    <location>
        <position position="1"/>
    </location>
</feature>
<accession>A0ACC8ENZ6</accession>
<reference evidence="1 2" key="1">
    <citation type="journal article" date="2016" name="Nat. Commun.">
        <title>Ectomycorrhizal ecology is imprinted in the genome of the dominant symbiotic fungus Cenococcum geophilum.</title>
        <authorList>
            <consortium name="DOE Joint Genome Institute"/>
            <person name="Peter M."/>
            <person name="Kohler A."/>
            <person name="Ohm R.A."/>
            <person name="Kuo A."/>
            <person name="Krutzmann J."/>
            <person name="Morin E."/>
            <person name="Arend M."/>
            <person name="Barry K.W."/>
            <person name="Binder M."/>
            <person name="Choi C."/>
            <person name="Clum A."/>
            <person name="Copeland A."/>
            <person name="Grisel N."/>
            <person name="Haridas S."/>
            <person name="Kipfer T."/>
            <person name="LaButti K."/>
            <person name="Lindquist E."/>
            <person name="Lipzen A."/>
            <person name="Maire R."/>
            <person name="Meier B."/>
            <person name="Mihaltcheva S."/>
            <person name="Molinier V."/>
            <person name="Murat C."/>
            <person name="Poggeler S."/>
            <person name="Quandt C.A."/>
            <person name="Sperisen C."/>
            <person name="Tritt A."/>
            <person name="Tisserant E."/>
            <person name="Crous P.W."/>
            <person name="Henrissat B."/>
            <person name="Nehls U."/>
            <person name="Egli S."/>
            <person name="Spatafora J.W."/>
            <person name="Grigoriev I.V."/>
            <person name="Martin F.M."/>
        </authorList>
    </citation>
    <scope>NUCLEOTIDE SEQUENCE [LARGE SCALE GENOMIC DNA]</scope>
    <source>
        <strain evidence="1 2">1.58</strain>
    </source>
</reference>
<gene>
    <name evidence="1" type="ORF">K441DRAFT_591082</name>
</gene>
<proteinExistence type="predicted"/>